<gene>
    <name evidence="2" type="ORF">FFV09_05905</name>
</gene>
<feature type="transmembrane region" description="Helical" evidence="1">
    <location>
        <begin position="309"/>
        <end position="329"/>
    </location>
</feature>
<dbReference type="Gene3D" id="3.40.630.30">
    <property type="match status" value="1"/>
</dbReference>
<dbReference type="RefSeq" id="WP_141446935.1">
    <property type="nucleotide sequence ID" value="NZ_CP041217.1"/>
</dbReference>
<keyword evidence="1" id="KW-1133">Transmembrane helix</keyword>
<sequence length="337" mass="39050">MVLTLENKYKIKWIVKSEDEDFSKALKIYSQETSPEMKTNTNEITYWIDNADNSKNFSFMLFVIYLDEEIIGYIQASYFKKNKFMLIDYMTFKDPFRINAVFFPSLSLLKELAKKNDWDINYWITEIGNQEDGKVLDKESLFLKQLISFENFGEVNIDYYQPYLGSDNFESSLQAKLYVKANDQIKKLSKDTVINIVKTIYFSYYFEWYKPFMNQQELQNYKLHLDSLLLSVEKGVGNTDPIVINHIPSKDILTQPEFHSTAGSVPAKKIRSKFFYPTLIFAPFIGPVAFLILFQFVLSKFDIMIEGGAVGAVFGALISSFASVAVIVWTNSKSKKE</sequence>
<dbReference type="KEGG" id="saca:FFV09_05905"/>
<name>A0A4Y6URZ5_SACBS</name>
<reference evidence="2 3" key="1">
    <citation type="submission" date="2019-06" db="EMBL/GenBank/DDBJ databases">
        <title>Saccharibacillus brassicae sp. nov., an endophytic bacterium isolated from Chinese cabbage seeds (Brassica pekinensis).</title>
        <authorList>
            <person name="Jiang L."/>
            <person name="Lee J."/>
            <person name="Kim S.W."/>
        </authorList>
    </citation>
    <scope>NUCLEOTIDE SEQUENCE [LARGE SCALE GENOMIC DNA]</scope>
    <source>
        <strain evidence="3">KCTC 43072 / ATSA2</strain>
    </source>
</reference>
<dbReference type="OrthoDB" id="9805159at2"/>
<accession>A0A4Y6URZ5</accession>
<feature type="transmembrane region" description="Helical" evidence="1">
    <location>
        <begin position="274"/>
        <end position="297"/>
    </location>
</feature>
<keyword evidence="1" id="KW-0812">Transmembrane</keyword>
<evidence type="ECO:0000313" key="2">
    <source>
        <dbReference type="EMBL" id="QDH20433.1"/>
    </source>
</evidence>
<dbReference type="AlphaFoldDB" id="A0A4Y6URZ5"/>
<keyword evidence="3" id="KW-1185">Reference proteome</keyword>
<keyword evidence="1" id="KW-0472">Membrane</keyword>
<evidence type="ECO:0000256" key="1">
    <source>
        <dbReference type="SAM" id="Phobius"/>
    </source>
</evidence>
<evidence type="ECO:0000313" key="3">
    <source>
        <dbReference type="Proteomes" id="UP000316968"/>
    </source>
</evidence>
<protein>
    <submittedName>
        <fullName evidence="2">Uncharacterized protein</fullName>
    </submittedName>
</protein>
<proteinExistence type="predicted"/>
<dbReference type="EMBL" id="CP041217">
    <property type="protein sequence ID" value="QDH20433.1"/>
    <property type="molecule type" value="Genomic_DNA"/>
</dbReference>
<organism evidence="2 3">
    <name type="scientific">Saccharibacillus brassicae</name>
    <dbReference type="NCBI Taxonomy" id="2583377"/>
    <lineage>
        <taxon>Bacteria</taxon>
        <taxon>Bacillati</taxon>
        <taxon>Bacillota</taxon>
        <taxon>Bacilli</taxon>
        <taxon>Bacillales</taxon>
        <taxon>Paenibacillaceae</taxon>
        <taxon>Saccharibacillus</taxon>
    </lineage>
</organism>
<dbReference type="Proteomes" id="UP000316968">
    <property type="component" value="Chromosome"/>
</dbReference>